<evidence type="ECO:0000313" key="2">
    <source>
        <dbReference type="EMBL" id="SPF80178.1"/>
    </source>
</evidence>
<accession>A0A2R8AVX3</accession>
<keyword evidence="1" id="KW-1133">Transmembrane helix</keyword>
<protein>
    <submittedName>
        <fullName evidence="2">Uncharacterized protein</fullName>
    </submittedName>
</protein>
<reference evidence="3" key="1">
    <citation type="submission" date="2018-03" db="EMBL/GenBank/DDBJ databases">
        <authorList>
            <person name="Rodrigo-Torres L."/>
            <person name="Arahal R. D."/>
            <person name="Lucena T."/>
        </authorList>
    </citation>
    <scope>NUCLEOTIDE SEQUENCE [LARGE SCALE GENOMIC DNA]</scope>
    <source>
        <strain evidence="3">CECT 8871</strain>
    </source>
</reference>
<feature type="transmembrane region" description="Helical" evidence="1">
    <location>
        <begin position="6"/>
        <end position="25"/>
    </location>
</feature>
<name>A0A2R8AVX3_9RHOB</name>
<evidence type="ECO:0000256" key="1">
    <source>
        <dbReference type="SAM" id="Phobius"/>
    </source>
</evidence>
<keyword evidence="1" id="KW-0472">Membrane</keyword>
<evidence type="ECO:0000313" key="3">
    <source>
        <dbReference type="Proteomes" id="UP000244904"/>
    </source>
</evidence>
<dbReference type="RefSeq" id="WP_181389433.1">
    <property type="nucleotide sequence ID" value="NZ_OMOJ01000003.1"/>
</dbReference>
<gene>
    <name evidence="2" type="ORF">PRI8871_01984</name>
</gene>
<keyword evidence="3" id="KW-1185">Reference proteome</keyword>
<feature type="transmembrane region" description="Helical" evidence="1">
    <location>
        <begin position="32"/>
        <end position="52"/>
    </location>
</feature>
<organism evidence="2 3">
    <name type="scientific">Pseudoprimorskyibacter insulae</name>
    <dbReference type="NCBI Taxonomy" id="1695997"/>
    <lineage>
        <taxon>Bacteria</taxon>
        <taxon>Pseudomonadati</taxon>
        <taxon>Pseudomonadota</taxon>
        <taxon>Alphaproteobacteria</taxon>
        <taxon>Rhodobacterales</taxon>
        <taxon>Paracoccaceae</taxon>
        <taxon>Pseudoprimorskyibacter</taxon>
    </lineage>
</organism>
<keyword evidence="1" id="KW-0812">Transmembrane</keyword>
<sequence>MPITTFVAMILSAVVASGLTVLAFMKWGAMTVLPVMIVLALLARWGLATVPADDGHA</sequence>
<dbReference type="Proteomes" id="UP000244904">
    <property type="component" value="Unassembled WGS sequence"/>
</dbReference>
<dbReference type="EMBL" id="OMOJ01000003">
    <property type="protein sequence ID" value="SPF80178.1"/>
    <property type="molecule type" value="Genomic_DNA"/>
</dbReference>
<proteinExistence type="predicted"/>
<dbReference type="AlphaFoldDB" id="A0A2R8AVX3"/>